<evidence type="ECO:0000256" key="8">
    <source>
        <dbReference type="SAM" id="SignalP"/>
    </source>
</evidence>
<sequence length="594" mass="68118">MMRGGSFLKSVIIIFFLGALASMSAQQQPSQVSRVQRAIYIFNIAQQVSWPEPLEEQFVIGVLGPDRTLIDLRAMAQQRRVQDRQVAVVNFLSIKDIQDVDVLYVNRKYNYQMPYVLQSLENKGVLVIAEDYLFNSSMINIVRVGETFRHQINQGLLSQNSFKVAPSLQSYAIANSEKWQALFEEAQDSLQTVLANAKEKDEVINRQERELLSQNEIIDTIQEIVKYKDNSIQELREVDKLQKKTIEDKREIAQQLEIKIKNQLRELDKQEVFLQNSKREIKLRQDSIEVQKVSISDQKKVLLEQSSELDLRATVNWLLTGIALLFLIAGFVLYKNYRTKKKLIEQLTIQNATILEQKEELSQKNEDLEQFAYIASHDLQEPLNTISSFIGLIRGDYGEQFDEVGMQSLEFIEEASDRMAKLINMLLEYSRIGKTRVFTQVDTHKVLQDLEKDITSLVTRTGATINYTQLPVVSGSEVELRLLFQNLITNALKFCPENKSPVLNITTTKVSNVDNPSQGMWQFSFSDNGIGIHQAHQDRIFSIFQRLHTNDEYEGTGIGLAHCKKIVSIHKGSIWLESELGKGTTFYFTIPYGI</sequence>
<evidence type="ECO:0000313" key="10">
    <source>
        <dbReference type="EMBL" id="MFC4689447.1"/>
    </source>
</evidence>
<keyword evidence="11" id="KW-1185">Reference proteome</keyword>
<comment type="caution">
    <text evidence="10">The sequence shown here is derived from an EMBL/GenBank/DDBJ whole genome shotgun (WGS) entry which is preliminary data.</text>
</comment>
<keyword evidence="6" id="KW-0175">Coiled coil</keyword>
<feature type="coiled-coil region" evidence="6">
    <location>
        <begin position="344"/>
        <end position="371"/>
    </location>
</feature>
<dbReference type="PROSITE" id="PS50109">
    <property type="entry name" value="HIS_KIN"/>
    <property type="match status" value="1"/>
</dbReference>
<evidence type="ECO:0000259" key="9">
    <source>
        <dbReference type="PROSITE" id="PS50109"/>
    </source>
</evidence>
<dbReference type="CDD" id="cd00082">
    <property type="entry name" value="HisKA"/>
    <property type="match status" value="1"/>
</dbReference>
<keyword evidence="3" id="KW-0597">Phosphoprotein</keyword>
<evidence type="ECO:0000256" key="4">
    <source>
        <dbReference type="ARBA" id="ARBA00022679"/>
    </source>
</evidence>
<dbReference type="EMBL" id="JBHSHB010000007">
    <property type="protein sequence ID" value="MFC4689447.1"/>
    <property type="molecule type" value="Genomic_DNA"/>
</dbReference>
<dbReference type="SUPFAM" id="SSF55874">
    <property type="entry name" value="ATPase domain of HSP90 chaperone/DNA topoisomerase II/histidine kinase"/>
    <property type="match status" value="1"/>
</dbReference>
<name>A0ABV9L7G3_9FLAO</name>
<dbReference type="InterPro" id="IPR005467">
    <property type="entry name" value="His_kinase_dom"/>
</dbReference>
<keyword evidence="5" id="KW-0418">Kinase</keyword>
<reference evidence="11" key="1">
    <citation type="journal article" date="2019" name="Int. J. Syst. Evol. Microbiol.">
        <title>The Global Catalogue of Microorganisms (GCM) 10K type strain sequencing project: providing services to taxonomists for standard genome sequencing and annotation.</title>
        <authorList>
            <consortium name="The Broad Institute Genomics Platform"/>
            <consortium name="The Broad Institute Genome Sequencing Center for Infectious Disease"/>
            <person name="Wu L."/>
            <person name="Ma J."/>
        </authorList>
    </citation>
    <scope>NUCLEOTIDE SEQUENCE [LARGE SCALE GENOMIC DNA]</scope>
    <source>
        <strain evidence="11">CGMCC 4.7427</strain>
    </source>
</reference>
<dbReference type="Pfam" id="PF13689">
    <property type="entry name" value="DUF4154"/>
    <property type="match status" value="1"/>
</dbReference>
<keyword evidence="4" id="KW-0808">Transferase</keyword>
<keyword evidence="7" id="KW-0812">Transmembrane</keyword>
<dbReference type="Gene3D" id="1.10.287.130">
    <property type="match status" value="1"/>
</dbReference>
<gene>
    <name evidence="10" type="ORF">ACFO5T_03285</name>
</gene>
<dbReference type="SMART" id="SM00387">
    <property type="entry name" value="HATPase_c"/>
    <property type="match status" value="1"/>
</dbReference>
<dbReference type="Gene3D" id="3.30.565.10">
    <property type="entry name" value="Histidine kinase-like ATPase, C-terminal domain"/>
    <property type="match status" value="1"/>
</dbReference>
<dbReference type="InterPro" id="IPR036890">
    <property type="entry name" value="HATPase_C_sf"/>
</dbReference>
<dbReference type="PANTHER" id="PTHR43304">
    <property type="entry name" value="PHYTOCHROME-LIKE PROTEIN CPH1"/>
    <property type="match status" value="1"/>
</dbReference>
<evidence type="ECO:0000256" key="6">
    <source>
        <dbReference type="SAM" id="Coils"/>
    </source>
</evidence>
<dbReference type="PANTHER" id="PTHR43304:SF1">
    <property type="entry name" value="PAC DOMAIN-CONTAINING PROTEIN"/>
    <property type="match status" value="1"/>
</dbReference>
<dbReference type="InterPro" id="IPR003661">
    <property type="entry name" value="HisK_dim/P_dom"/>
</dbReference>
<dbReference type="InterPro" id="IPR003594">
    <property type="entry name" value="HATPase_dom"/>
</dbReference>
<feature type="transmembrane region" description="Helical" evidence="7">
    <location>
        <begin position="315"/>
        <end position="334"/>
    </location>
</feature>
<dbReference type="InterPro" id="IPR052162">
    <property type="entry name" value="Sensor_kinase/Photoreceptor"/>
</dbReference>
<dbReference type="EC" id="2.7.13.3" evidence="2"/>
<dbReference type="InterPro" id="IPR036097">
    <property type="entry name" value="HisK_dim/P_sf"/>
</dbReference>
<dbReference type="RefSeq" id="WP_380032007.1">
    <property type="nucleotide sequence ID" value="NZ_JBHSHB010000007.1"/>
</dbReference>
<evidence type="ECO:0000256" key="5">
    <source>
        <dbReference type="ARBA" id="ARBA00022777"/>
    </source>
</evidence>
<feature type="domain" description="Histidine kinase" evidence="9">
    <location>
        <begin position="374"/>
        <end position="594"/>
    </location>
</feature>
<dbReference type="InterPro" id="IPR004358">
    <property type="entry name" value="Sig_transdc_His_kin-like_C"/>
</dbReference>
<dbReference type="Proteomes" id="UP001595878">
    <property type="component" value="Unassembled WGS sequence"/>
</dbReference>
<evidence type="ECO:0000256" key="1">
    <source>
        <dbReference type="ARBA" id="ARBA00000085"/>
    </source>
</evidence>
<dbReference type="PRINTS" id="PR00344">
    <property type="entry name" value="BCTRLSENSOR"/>
</dbReference>
<organism evidence="10 11">
    <name type="scientific">Dokdonia genika</name>
    <dbReference type="NCBI Taxonomy" id="308113"/>
    <lineage>
        <taxon>Bacteria</taxon>
        <taxon>Pseudomonadati</taxon>
        <taxon>Bacteroidota</taxon>
        <taxon>Flavobacteriia</taxon>
        <taxon>Flavobacteriales</taxon>
        <taxon>Flavobacteriaceae</taxon>
        <taxon>Dokdonia</taxon>
    </lineage>
</organism>
<keyword evidence="7" id="KW-0472">Membrane</keyword>
<evidence type="ECO:0000313" key="11">
    <source>
        <dbReference type="Proteomes" id="UP001595878"/>
    </source>
</evidence>
<dbReference type="SMART" id="SM00388">
    <property type="entry name" value="HisKA"/>
    <property type="match status" value="1"/>
</dbReference>
<proteinExistence type="predicted"/>
<dbReference type="Pfam" id="PF00512">
    <property type="entry name" value="HisKA"/>
    <property type="match status" value="1"/>
</dbReference>
<feature type="chain" id="PRO_5045456529" description="histidine kinase" evidence="8">
    <location>
        <begin position="28"/>
        <end position="594"/>
    </location>
</feature>
<dbReference type="SUPFAM" id="SSF47384">
    <property type="entry name" value="Homodimeric domain of signal transducing histidine kinase"/>
    <property type="match status" value="1"/>
</dbReference>
<evidence type="ECO:0000256" key="2">
    <source>
        <dbReference type="ARBA" id="ARBA00012438"/>
    </source>
</evidence>
<keyword evidence="8" id="KW-0732">Signal</keyword>
<keyword evidence="7" id="KW-1133">Transmembrane helix</keyword>
<accession>A0ABV9L7G3</accession>
<protein>
    <recommendedName>
        <fullName evidence="2">histidine kinase</fullName>
        <ecNumber evidence="2">2.7.13.3</ecNumber>
    </recommendedName>
</protein>
<feature type="signal peptide" evidence="8">
    <location>
        <begin position="1"/>
        <end position="27"/>
    </location>
</feature>
<evidence type="ECO:0000256" key="3">
    <source>
        <dbReference type="ARBA" id="ARBA00022553"/>
    </source>
</evidence>
<comment type="catalytic activity">
    <reaction evidence="1">
        <text>ATP + protein L-histidine = ADP + protein N-phospho-L-histidine.</text>
        <dbReference type="EC" id="2.7.13.3"/>
    </reaction>
</comment>
<dbReference type="Pfam" id="PF02518">
    <property type="entry name" value="HATPase_c"/>
    <property type="match status" value="1"/>
</dbReference>
<evidence type="ECO:0000256" key="7">
    <source>
        <dbReference type="SAM" id="Phobius"/>
    </source>
</evidence>
<dbReference type="InterPro" id="IPR025293">
    <property type="entry name" value="YfiR/HmsC-like"/>
</dbReference>